<evidence type="ECO:0000256" key="1">
    <source>
        <dbReference type="ARBA" id="ARBA00001961"/>
    </source>
</evidence>
<dbReference type="PROSITE" id="PS51471">
    <property type="entry name" value="FE2OG_OXY"/>
    <property type="match status" value="1"/>
</dbReference>
<feature type="domain" description="Fe2OG dioxygenase" evidence="7">
    <location>
        <begin position="78"/>
        <end position="174"/>
    </location>
</feature>
<evidence type="ECO:0000256" key="5">
    <source>
        <dbReference type="ARBA" id="ARBA00023002"/>
    </source>
</evidence>
<dbReference type="InterPro" id="IPR044862">
    <property type="entry name" value="Pro_4_hyd_alph_FE2OG_OXY"/>
</dbReference>
<evidence type="ECO:0000256" key="2">
    <source>
        <dbReference type="ARBA" id="ARBA00022723"/>
    </source>
</evidence>
<dbReference type="Proteomes" id="UP001501508">
    <property type="component" value="Unassembled WGS sequence"/>
</dbReference>
<dbReference type="PANTHER" id="PTHR41536:SF1">
    <property type="entry name" value="PKHD-TYPE HYDROXYLASE YBIX"/>
    <property type="match status" value="1"/>
</dbReference>
<dbReference type="Gene3D" id="2.60.120.620">
    <property type="entry name" value="q2cbj1_9rhob like domain"/>
    <property type="match status" value="1"/>
</dbReference>
<dbReference type="SUPFAM" id="SSF51197">
    <property type="entry name" value="Clavaminate synthase-like"/>
    <property type="match status" value="1"/>
</dbReference>
<keyword evidence="9" id="KW-1185">Reference proteome</keyword>
<evidence type="ECO:0000256" key="6">
    <source>
        <dbReference type="ARBA" id="ARBA00023004"/>
    </source>
</evidence>
<dbReference type="PANTHER" id="PTHR41536">
    <property type="entry name" value="PKHD-TYPE HYDROXYLASE YBIX"/>
    <property type="match status" value="1"/>
</dbReference>
<evidence type="ECO:0000259" key="7">
    <source>
        <dbReference type="PROSITE" id="PS51471"/>
    </source>
</evidence>
<dbReference type="Gene3D" id="4.10.860.20">
    <property type="entry name" value="Rabenosyn, Rab binding domain"/>
    <property type="match status" value="1"/>
</dbReference>
<comment type="caution">
    <text evidence="8">The sequence shown here is derived from an EMBL/GenBank/DDBJ whole genome shotgun (WGS) entry which is preliminary data.</text>
</comment>
<evidence type="ECO:0000256" key="3">
    <source>
        <dbReference type="ARBA" id="ARBA00022896"/>
    </source>
</evidence>
<dbReference type="InterPro" id="IPR005123">
    <property type="entry name" value="Oxoglu/Fe-dep_dioxygenase_dom"/>
</dbReference>
<organism evidence="8 9">
    <name type="scientific">Ravibacter arvi</name>
    <dbReference type="NCBI Taxonomy" id="2051041"/>
    <lineage>
        <taxon>Bacteria</taxon>
        <taxon>Pseudomonadati</taxon>
        <taxon>Bacteroidota</taxon>
        <taxon>Cytophagia</taxon>
        <taxon>Cytophagales</taxon>
        <taxon>Spirosomataceae</taxon>
        <taxon>Ravibacter</taxon>
    </lineage>
</organism>
<proteinExistence type="inferred from homology"/>
<name>A0ABP8M2A7_9BACT</name>
<sequence>MLHIPQLLKPDELELIDSLLNESAFLDGSKTASMAAKAVKNNLQIDRQDQDTLPRIQAIFDEALRASPLFQIYSMPAQIVPFLLSKYEIGMAYGWHVDSPFMGQPPIRTDLAMTVFLSGPDAYEGGELVIQGPQGVTAFKAGKGDAVVYPCQYLHCVNPVLSGQRCVAVSWIQSQVKDIGHRQILFDLNQVHGSLYQRDPNAPEANLLLQAHSNLLRMWAGS</sequence>
<gene>
    <name evidence="8" type="ORF">GCM10023091_31420</name>
</gene>
<keyword evidence="6" id="KW-0408">Iron</keyword>
<dbReference type="EMBL" id="BAABEY010000029">
    <property type="protein sequence ID" value="GAA4443243.1"/>
    <property type="molecule type" value="Genomic_DNA"/>
</dbReference>
<keyword evidence="5" id="KW-0560">Oxidoreductase</keyword>
<dbReference type="NCBIfam" id="NF003975">
    <property type="entry name" value="PRK05467.1-4"/>
    <property type="match status" value="1"/>
</dbReference>
<dbReference type="InterPro" id="IPR006620">
    <property type="entry name" value="Pro_4_hyd_alph"/>
</dbReference>
<evidence type="ECO:0000256" key="4">
    <source>
        <dbReference type="ARBA" id="ARBA00022964"/>
    </source>
</evidence>
<dbReference type="InterPro" id="IPR023550">
    <property type="entry name" value="PKHD_hydroxylase"/>
</dbReference>
<evidence type="ECO:0000313" key="8">
    <source>
        <dbReference type="EMBL" id="GAA4443243.1"/>
    </source>
</evidence>
<accession>A0ABP8M2A7</accession>
<dbReference type="SMART" id="SM00702">
    <property type="entry name" value="P4Hc"/>
    <property type="match status" value="1"/>
</dbReference>
<keyword evidence="3" id="KW-0847">Vitamin C</keyword>
<dbReference type="Pfam" id="PF13640">
    <property type="entry name" value="2OG-FeII_Oxy_3"/>
    <property type="match status" value="1"/>
</dbReference>
<dbReference type="NCBIfam" id="NF003974">
    <property type="entry name" value="PRK05467.1-3"/>
    <property type="match status" value="1"/>
</dbReference>
<keyword evidence="4 8" id="KW-0223">Dioxygenase</keyword>
<dbReference type="GO" id="GO:0051213">
    <property type="term" value="F:dioxygenase activity"/>
    <property type="evidence" value="ECO:0007669"/>
    <property type="project" value="UniProtKB-KW"/>
</dbReference>
<comment type="cofactor">
    <cofactor evidence="1">
        <name>L-ascorbate</name>
        <dbReference type="ChEBI" id="CHEBI:38290"/>
    </cofactor>
</comment>
<keyword evidence="2" id="KW-0479">Metal-binding</keyword>
<dbReference type="HAMAP" id="MF_00657">
    <property type="entry name" value="Hydroxyl_YbiX"/>
    <property type="match status" value="1"/>
</dbReference>
<reference evidence="9" key="1">
    <citation type="journal article" date="2019" name="Int. J. Syst. Evol. Microbiol.">
        <title>The Global Catalogue of Microorganisms (GCM) 10K type strain sequencing project: providing services to taxonomists for standard genome sequencing and annotation.</title>
        <authorList>
            <consortium name="The Broad Institute Genomics Platform"/>
            <consortium name="The Broad Institute Genome Sequencing Center for Infectious Disease"/>
            <person name="Wu L."/>
            <person name="Ma J."/>
        </authorList>
    </citation>
    <scope>NUCLEOTIDE SEQUENCE [LARGE SCALE GENOMIC DNA]</scope>
    <source>
        <strain evidence="9">JCM 31920</strain>
    </source>
</reference>
<protein>
    <submittedName>
        <fullName evidence="8">Fe2+-dependent dioxygenase</fullName>
    </submittedName>
</protein>
<evidence type="ECO:0000313" key="9">
    <source>
        <dbReference type="Proteomes" id="UP001501508"/>
    </source>
</evidence>